<sequence length="364" mass="36041">MAEIATKTRIYLDHAATTPVLPAAIAAMIEAAAVIGNPSSVHAGGRAANALVETARDAIAAWAGVAPDAIVFTSGGTEALALALHGTRLPRLLVSATEHSAVLAARSDAAHIPVDGDGLIDLAALESALSHGPALVAVQHANNETGVVQPSAIIAEMVAASGGLLLVDAVQSAGKLPLPAADFVAVSAHKLGGPPGIGALIVRNPATLTAVQKGGGQERGLRGGTPNLPGIAGFAAAVAAASDWSAVAARRDTLEASLHTLHPGVRSHCAAAPRLPNFASIGLPGVKAGTQVMALDLAGIMVSAGAACSSGKVASSHVLAAMGLGEAAGEAIRISLAPSTTDDDIIAFLAAWHDMANRLSRKAA</sequence>
<comment type="function">
    <text evidence="2">Catalyzes the removal of elemental sulfur atoms from cysteine to produce alanine. Seems to participate in the biosynthesis of the nitrogenase metalloclusters by providing the inorganic sulfur required for the Fe-S core formation.</text>
</comment>
<evidence type="ECO:0000256" key="7">
    <source>
        <dbReference type="ARBA" id="ARBA00022898"/>
    </source>
</evidence>
<evidence type="ECO:0000259" key="11">
    <source>
        <dbReference type="Pfam" id="PF00266"/>
    </source>
</evidence>
<feature type="domain" description="Aminotransferase class V" evidence="11">
    <location>
        <begin position="10"/>
        <end position="347"/>
    </location>
</feature>
<comment type="similarity">
    <text evidence="3">Belongs to the class-V pyridoxal-phosphate-dependent aminotransferase family. NifS/IscS subfamily.</text>
</comment>
<evidence type="ECO:0000256" key="8">
    <source>
        <dbReference type="ARBA" id="ARBA00023004"/>
    </source>
</evidence>
<evidence type="ECO:0000256" key="6">
    <source>
        <dbReference type="ARBA" id="ARBA00022723"/>
    </source>
</evidence>
<keyword evidence="13" id="KW-1185">Reference proteome</keyword>
<evidence type="ECO:0000313" key="12">
    <source>
        <dbReference type="EMBL" id="GGE05967.1"/>
    </source>
</evidence>
<evidence type="ECO:0000256" key="4">
    <source>
        <dbReference type="ARBA" id="ARBA00013558"/>
    </source>
</evidence>
<keyword evidence="7" id="KW-0663">Pyridoxal phosphate</keyword>
<gene>
    <name evidence="12" type="ORF">GCM10011529_10420</name>
</gene>
<dbReference type="PANTHER" id="PTHR11601:SF34">
    <property type="entry name" value="CYSTEINE DESULFURASE"/>
    <property type="match status" value="1"/>
</dbReference>
<dbReference type="Proteomes" id="UP000635071">
    <property type="component" value="Unassembled WGS sequence"/>
</dbReference>
<evidence type="ECO:0000313" key="13">
    <source>
        <dbReference type="Proteomes" id="UP000635071"/>
    </source>
</evidence>
<keyword evidence="6" id="KW-0479">Metal-binding</keyword>
<keyword evidence="5" id="KW-0808">Transferase</keyword>
<dbReference type="PIRSF" id="PIRSF005572">
    <property type="entry name" value="NifS"/>
    <property type="match status" value="1"/>
</dbReference>
<keyword evidence="8" id="KW-0408">Iron</keyword>
<reference evidence="12" key="2">
    <citation type="submission" date="2020-09" db="EMBL/GenBank/DDBJ databases">
        <authorList>
            <person name="Sun Q."/>
            <person name="Zhou Y."/>
        </authorList>
    </citation>
    <scope>NUCLEOTIDE SEQUENCE</scope>
    <source>
        <strain evidence="12">CGMCC 1.15519</strain>
    </source>
</reference>
<comment type="cofactor">
    <cofactor evidence="1">
        <name>pyridoxal 5'-phosphate</name>
        <dbReference type="ChEBI" id="CHEBI:597326"/>
    </cofactor>
</comment>
<evidence type="ECO:0000256" key="3">
    <source>
        <dbReference type="ARBA" id="ARBA00006490"/>
    </source>
</evidence>
<accession>A0A916ZQ45</accession>
<dbReference type="InterPro" id="IPR000192">
    <property type="entry name" value="Aminotrans_V_dom"/>
</dbReference>
<dbReference type="RefSeq" id="WP_188761881.1">
    <property type="nucleotide sequence ID" value="NZ_BMJM01000003.1"/>
</dbReference>
<protein>
    <recommendedName>
        <fullName evidence="4">Cysteine desulfurase</fullName>
    </recommendedName>
</protein>
<evidence type="ECO:0000256" key="2">
    <source>
        <dbReference type="ARBA" id="ARBA00003120"/>
    </source>
</evidence>
<dbReference type="GO" id="GO:0031071">
    <property type="term" value="F:cysteine desulfurase activity"/>
    <property type="evidence" value="ECO:0007669"/>
    <property type="project" value="UniProtKB-EC"/>
</dbReference>
<evidence type="ECO:0000256" key="5">
    <source>
        <dbReference type="ARBA" id="ARBA00022679"/>
    </source>
</evidence>
<dbReference type="InterPro" id="IPR015421">
    <property type="entry name" value="PyrdxlP-dep_Trfase_major"/>
</dbReference>
<dbReference type="Gene3D" id="3.40.640.10">
    <property type="entry name" value="Type I PLP-dependent aspartate aminotransferase-like (Major domain)"/>
    <property type="match status" value="1"/>
</dbReference>
<name>A0A916ZQ45_9SPHN</name>
<dbReference type="Gene3D" id="3.90.1150.10">
    <property type="entry name" value="Aspartate Aminotransferase, domain 1"/>
    <property type="match status" value="1"/>
</dbReference>
<dbReference type="InterPro" id="IPR016454">
    <property type="entry name" value="Cysteine_dSase"/>
</dbReference>
<dbReference type="InterPro" id="IPR015422">
    <property type="entry name" value="PyrdxlP-dep_Trfase_small"/>
</dbReference>
<comment type="catalytic activity">
    <reaction evidence="10">
        <text>(sulfur carrier)-H + L-cysteine = (sulfur carrier)-SH + L-alanine</text>
        <dbReference type="Rhea" id="RHEA:43892"/>
        <dbReference type="Rhea" id="RHEA-COMP:14737"/>
        <dbReference type="Rhea" id="RHEA-COMP:14739"/>
        <dbReference type="ChEBI" id="CHEBI:29917"/>
        <dbReference type="ChEBI" id="CHEBI:35235"/>
        <dbReference type="ChEBI" id="CHEBI:57972"/>
        <dbReference type="ChEBI" id="CHEBI:64428"/>
        <dbReference type="EC" id="2.8.1.7"/>
    </reaction>
</comment>
<dbReference type="Gene3D" id="1.10.260.50">
    <property type="match status" value="1"/>
</dbReference>
<dbReference type="SUPFAM" id="SSF53383">
    <property type="entry name" value="PLP-dependent transferases"/>
    <property type="match status" value="1"/>
</dbReference>
<proteinExistence type="inferred from homology"/>
<evidence type="ECO:0000256" key="1">
    <source>
        <dbReference type="ARBA" id="ARBA00001933"/>
    </source>
</evidence>
<dbReference type="PANTHER" id="PTHR11601">
    <property type="entry name" value="CYSTEINE DESULFURYLASE FAMILY MEMBER"/>
    <property type="match status" value="1"/>
</dbReference>
<reference evidence="12" key="1">
    <citation type="journal article" date="2014" name="Int. J. Syst. Evol. Microbiol.">
        <title>Complete genome sequence of Corynebacterium casei LMG S-19264T (=DSM 44701T), isolated from a smear-ripened cheese.</title>
        <authorList>
            <consortium name="US DOE Joint Genome Institute (JGI-PGF)"/>
            <person name="Walter F."/>
            <person name="Albersmeier A."/>
            <person name="Kalinowski J."/>
            <person name="Ruckert C."/>
        </authorList>
    </citation>
    <scope>NUCLEOTIDE SEQUENCE</scope>
    <source>
        <strain evidence="12">CGMCC 1.15519</strain>
    </source>
</reference>
<dbReference type="GO" id="GO:0046872">
    <property type="term" value="F:metal ion binding"/>
    <property type="evidence" value="ECO:0007669"/>
    <property type="project" value="UniProtKB-KW"/>
</dbReference>
<dbReference type="EMBL" id="BMJM01000003">
    <property type="protein sequence ID" value="GGE05967.1"/>
    <property type="molecule type" value="Genomic_DNA"/>
</dbReference>
<dbReference type="AlphaFoldDB" id="A0A916ZQ45"/>
<organism evidence="12 13">
    <name type="scientific">Sandarakinorhabdus glacialis</name>
    <dbReference type="NCBI Taxonomy" id="1614636"/>
    <lineage>
        <taxon>Bacteria</taxon>
        <taxon>Pseudomonadati</taxon>
        <taxon>Pseudomonadota</taxon>
        <taxon>Alphaproteobacteria</taxon>
        <taxon>Sphingomonadales</taxon>
        <taxon>Sphingosinicellaceae</taxon>
        <taxon>Sandarakinorhabdus</taxon>
    </lineage>
</organism>
<evidence type="ECO:0000256" key="9">
    <source>
        <dbReference type="ARBA" id="ARBA00023014"/>
    </source>
</evidence>
<dbReference type="Pfam" id="PF00266">
    <property type="entry name" value="Aminotran_5"/>
    <property type="match status" value="1"/>
</dbReference>
<dbReference type="GO" id="GO:0051536">
    <property type="term" value="F:iron-sulfur cluster binding"/>
    <property type="evidence" value="ECO:0007669"/>
    <property type="project" value="UniProtKB-KW"/>
</dbReference>
<evidence type="ECO:0000256" key="10">
    <source>
        <dbReference type="ARBA" id="ARBA00050776"/>
    </source>
</evidence>
<keyword evidence="9" id="KW-0411">Iron-sulfur</keyword>
<comment type="caution">
    <text evidence="12">The sequence shown here is derived from an EMBL/GenBank/DDBJ whole genome shotgun (WGS) entry which is preliminary data.</text>
</comment>
<dbReference type="InterPro" id="IPR015424">
    <property type="entry name" value="PyrdxlP-dep_Trfase"/>
</dbReference>